<gene>
    <name evidence="14" type="ORF">BRM3_12110</name>
</gene>
<dbReference type="Proteomes" id="UP001164305">
    <property type="component" value="Chromosome"/>
</dbReference>
<evidence type="ECO:0000256" key="6">
    <source>
        <dbReference type="ARBA" id="ARBA00022763"/>
    </source>
</evidence>
<dbReference type="InterPro" id="IPR000086">
    <property type="entry name" value="NUDIX_hydrolase_dom"/>
</dbReference>
<feature type="region of interest" description="Disordered" evidence="12">
    <location>
        <begin position="37"/>
        <end position="92"/>
    </location>
</feature>
<keyword evidence="5" id="KW-0479">Metal-binding</keyword>
<keyword evidence="6" id="KW-0227">DNA damage</keyword>
<feature type="compositionally biased region" description="Basic residues" evidence="12">
    <location>
        <begin position="43"/>
        <end position="52"/>
    </location>
</feature>
<evidence type="ECO:0000256" key="2">
    <source>
        <dbReference type="ARBA" id="ARBA00005582"/>
    </source>
</evidence>
<keyword evidence="9" id="KW-0234">DNA repair</keyword>
<dbReference type="InterPro" id="IPR047127">
    <property type="entry name" value="MutT-like"/>
</dbReference>
<evidence type="ECO:0000256" key="1">
    <source>
        <dbReference type="ARBA" id="ARBA00001946"/>
    </source>
</evidence>
<dbReference type="PANTHER" id="PTHR47707:SF1">
    <property type="entry name" value="NUDIX HYDROLASE FAMILY PROTEIN"/>
    <property type="match status" value="1"/>
</dbReference>
<dbReference type="EMBL" id="CP107020">
    <property type="protein sequence ID" value="UYG18268.1"/>
    <property type="molecule type" value="Genomic_DNA"/>
</dbReference>
<dbReference type="PROSITE" id="PS51462">
    <property type="entry name" value="NUDIX"/>
    <property type="match status" value="1"/>
</dbReference>
<keyword evidence="4" id="KW-0235">DNA replication</keyword>
<evidence type="ECO:0000256" key="10">
    <source>
        <dbReference type="ARBA" id="ARBA00035861"/>
    </source>
</evidence>
<evidence type="ECO:0000256" key="4">
    <source>
        <dbReference type="ARBA" id="ARBA00022705"/>
    </source>
</evidence>
<comment type="cofactor">
    <cofactor evidence="1">
        <name>Mg(2+)</name>
        <dbReference type="ChEBI" id="CHEBI:18420"/>
    </cofactor>
</comment>
<evidence type="ECO:0000313" key="15">
    <source>
        <dbReference type="Proteomes" id="UP001164305"/>
    </source>
</evidence>
<evidence type="ECO:0000259" key="13">
    <source>
        <dbReference type="PROSITE" id="PS51462"/>
    </source>
</evidence>
<dbReference type="EC" id="3.6.1.55" evidence="11"/>
<dbReference type="PANTHER" id="PTHR47707">
    <property type="entry name" value="8-OXO-DGTP DIPHOSPHATASE"/>
    <property type="match status" value="1"/>
</dbReference>
<keyword evidence="3" id="KW-0515">Mutator protein</keyword>
<dbReference type="Gene3D" id="3.90.79.10">
    <property type="entry name" value="Nucleoside Triphosphate Pyrophosphohydrolase"/>
    <property type="match status" value="1"/>
</dbReference>
<dbReference type="RefSeq" id="WP_263595458.1">
    <property type="nucleotide sequence ID" value="NZ_CP107020.1"/>
</dbReference>
<evidence type="ECO:0000256" key="8">
    <source>
        <dbReference type="ARBA" id="ARBA00022842"/>
    </source>
</evidence>
<organism evidence="14 15">
    <name type="scientific">Brachybacterium huguangmaarense</name>
    <dbReference type="NCBI Taxonomy" id="1652028"/>
    <lineage>
        <taxon>Bacteria</taxon>
        <taxon>Bacillati</taxon>
        <taxon>Actinomycetota</taxon>
        <taxon>Actinomycetes</taxon>
        <taxon>Micrococcales</taxon>
        <taxon>Dermabacteraceae</taxon>
        <taxon>Brachybacterium</taxon>
    </lineage>
</organism>
<evidence type="ECO:0000256" key="5">
    <source>
        <dbReference type="ARBA" id="ARBA00022723"/>
    </source>
</evidence>
<dbReference type="SUPFAM" id="SSF55811">
    <property type="entry name" value="Nudix"/>
    <property type="match status" value="1"/>
</dbReference>
<evidence type="ECO:0000313" key="14">
    <source>
        <dbReference type="EMBL" id="UYG18268.1"/>
    </source>
</evidence>
<evidence type="ECO:0000256" key="12">
    <source>
        <dbReference type="SAM" id="MobiDB-lite"/>
    </source>
</evidence>
<feature type="domain" description="Nudix hydrolase" evidence="13">
    <location>
        <begin position="48"/>
        <end position="173"/>
    </location>
</feature>
<sequence>MFERVFEQYAGSGRDRQAVQVTLSNTCPTVWKRGVTDGGVGTVRRRGRRRSGRPLPVVRPPADRRLAIRVRSGARRPGTPSGHGRPEPDETAREALVRECVEELGIRVRALAPLAMPCPDPSLVMTSFLVTAWSGEPVNAAPDEHDELRWFAADDLPALVMAHPSVASALATSCVRPPEAVGHVVLDRVGRIAP</sequence>
<proteinExistence type="inferred from homology"/>
<evidence type="ECO:0000256" key="7">
    <source>
        <dbReference type="ARBA" id="ARBA00022801"/>
    </source>
</evidence>
<dbReference type="InterPro" id="IPR015797">
    <property type="entry name" value="NUDIX_hydrolase-like_dom_sf"/>
</dbReference>
<keyword evidence="8" id="KW-0460">Magnesium</keyword>
<evidence type="ECO:0000256" key="3">
    <source>
        <dbReference type="ARBA" id="ARBA00022457"/>
    </source>
</evidence>
<accession>A0ABY6G6G6</accession>
<dbReference type="Pfam" id="PF00293">
    <property type="entry name" value="NUDIX"/>
    <property type="match status" value="1"/>
</dbReference>
<comment type="similarity">
    <text evidence="2">Belongs to the Nudix hydrolase family.</text>
</comment>
<reference evidence="14" key="1">
    <citation type="submission" date="2022-10" db="EMBL/GenBank/DDBJ databases">
        <title>Whole-Genome Sequencing of Brachybacterium huguangmaarense BRM-3, Isolated from Betula schmidtii.</title>
        <authorList>
            <person name="Haam D."/>
        </authorList>
    </citation>
    <scope>NUCLEOTIDE SEQUENCE</scope>
    <source>
        <strain evidence="14">BRM-3</strain>
    </source>
</reference>
<protein>
    <recommendedName>
        <fullName evidence="11">8-oxo-dGTP diphosphatase</fullName>
        <ecNumber evidence="11">3.6.1.55</ecNumber>
    </recommendedName>
</protein>
<keyword evidence="15" id="KW-1185">Reference proteome</keyword>
<name>A0ABY6G6G6_9MICO</name>
<evidence type="ECO:0000256" key="9">
    <source>
        <dbReference type="ARBA" id="ARBA00023204"/>
    </source>
</evidence>
<comment type="catalytic activity">
    <reaction evidence="10">
        <text>8-oxo-dGTP + H2O = 8-oxo-dGMP + diphosphate + H(+)</text>
        <dbReference type="Rhea" id="RHEA:31575"/>
        <dbReference type="ChEBI" id="CHEBI:15377"/>
        <dbReference type="ChEBI" id="CHEBI:15378"/>
        <dbReference type="ChEBI" id="CHEBI:33019"/>
        <dbReference type="ChEBI" id="CHEBI:63224"/>
        <dbReference type="ChEBI" id="CHEBI:77896"/>
        <dbReference type="EC" id="3.6.1.55"/>
    </reaction>
</comment>
<evidence type="ECO:0000256" key="11">
    <source>
        <dbReference type="ARBA" id="ARBA00038905"/>
    </source>
</evidence>
<keyword evidence="7" id="KW-0378">Hydrolase</keyword>